<evidence type="ECO:0000256" key="2">
    <source>
        <dbReference type="ARBA" id="ARBA00022475"/>
    </source>
</evidence>
<evidence type="ECO:0000256" key="1">
    <source>
        <dbReference type="ARBA" id="ARBA00004651"/>
    </source>
</evidence>
<accession>A0ABX0YDN0</accession>
<dbReference type="PANTHER" id="PTHR37693">
    <property type="entry name" value="PHOSPHATIDYLGLYCEROL LYSYLTRANSFERASE"/>
    <property type="match status" value="1"/>
</dbReference>
<dbReference type="EMBL" id="JAAVJI010000002">
    <property type="protein sequence ID" value="NJP00311.1"/>
    <property type="molecule type" value="Genomic_DNA"/>
</dbReference>
<protein>
    <submittedName>
        <fullName evidence="7">Flippase-like domain-containing protein</fullName>
    </submittedName>
</protein>
<feature type="transmembrane region" description="Helical" evidence="6">
    <location>
        <begin position="147"/>
        <end position="167"/>
    </location>
</feature>
<dbReference type="NCBIfam" id="TIGR00374">
    <property type="entry name" value="flippase-like domain"/>
    <property type="match status" value="1"/>
</dbReference>
<feature type="transmembrane region" description="Helical" evidence="6">
    <location>
        <begin position="122"/>
        <end position="141"/>
    </location>
</feature>
<feature type="transmembrane region" description="Helical" evidence="6">
    <location>
        <begin position="247"/>
        <end position="266"/>
    </location>
</feature>
<organism evidence="7 8">
    <name type="scientific">Pseudomonas quercus</name>
    <dbReference type="NCBI Taxonomy" id="2722792"/>
    <lineage>
        <taxon>Bacteria</taxon>
        <taxon>Pseudomonadati</taxon>
        <taxon>Pseudomonadota</taxon>
        <taxon>Gammaproteobacteria</taxon>
        <taxon>Pseudomonadales</taxon>
        <taxon>Pseudomonadaceae</taxon>
        <taxon>Pseudomonas</taxon>
    </lineage>
</organism>
<dbReference type="Pfam" id="PF03706">
    <property type="entry name" value="LPG_synthase_TM"/>
    <property type="match status" value="1"/>
</dbReference>
<comment type="caution">
    <text evidence="7">The sequence shown here is derived from an EMBL/GenBank/DDBJ whole genome shotgun (WGS) entry which is preliminary data.</text>
</comment>
<keyword evidence="4 6" id="KW-1133">Transmembrane helix</keyword>
<proteinExistence type="predicted"/>
<dbReference type="InterPro" id="IPR022791">
    <property type="entry name" value="L-PG_synthase/AglD"/>
</dbReference>
<feature type="transmembrane region" description="Helical" evidence="6">
    <location>
        <begin position="303"/>
        <end position="322"/>
    </location>
</feature>
<sequence>MKRLAWLVVALAMAIALPWALGGGELLSRLRGFSLPLLLGLFAMIGLCWTLNALRLRVLLQAEGKHLGLGHTVGMIMATEFAICATPGGSGGPVTLVTLLDRQGIRPARSGAVFAMDQLGDLLFFCCAIAGVLLYALFHRLDSRLEWLLGSSALLMTLSLFTCWAVARHQRRFVALTGYLLGRVGMGRPRRWRWARRWLHFVHAFKDTLGMPKPSLALAFLLTCAHWGLRFSILWLALRGLGADLQWAWAFLVQILSLSTGQFSLLPGGAGAAELTSAALLAPMVGKPTAAAAIVIWRVVTYYFYLLAGAPVFILMVGRPLLRKLMALRAA</sequence>
<evidence type="ECO:0000313" key="7">
    <source>
        <dbReference type="EMBL" id="NJP00311.1"/>
    </source>
</evidence>
<evidence type="ECO:0000256" key="6">
    <source>
        <dbReference type="SAM" id="Phobius"/>
    </source>
</evidence>
<evidence type="ECO:0000256" key="3">
    <source>
        <dbReference type="ARBA" id="ARBA00022692"/>
    </source>
</evidence>
<evidence type="ECO:0000256" key="4">
    <source>
        <dbReference type="ARBA" id="ARBA00022989"/>
    </source>
</evidence>
<evidence type="ECO:0000256" key="5">
    <source>
        <dbReference type="ARBA" id="ARBA00023136"/>
    </source>
</evidence>
<keyword evidence="2" id="KW-1003">Cell membrane</keyword>
<feature type="transmembrane region" description="Helical" evidence="6">
    <location>
        <begin position="216"/>
        <end position="235"/>
    </location>
</feature>
<dbReference type="RefSeq" id="WP_168082306.1">
    <property type="nucleotide sequence ID" value="NZ_JAAVJI010000002.1"/>
</dbReference>
<gene>
    <name evidence="7" type="ORF">HBH25_05490</name>
</gene>
<comment type="subcellular location">
    <subcellularLocation>
        <location evidence="1">Cell membrane</location>
        <topology evidence="1">Multi-pass membrane protein</topology>
    </subcellularLocation>
</comment>
<dbReference type="PANTHER" id="PTHR37693:SF1">
    <property type="entry name" value="INTEGRAL MEMBRANE PROTEIN"/>
    <property type="match status" value="1"/>
</dbReference>
<keyword evidence="5 6" id="KW-0472">Membrane</keyword>
<name>A0ABX0YDN0_9PSED</name>
<keyword evidence="8" id="KW-1185">Reference proteome</keyword>
<reference evidence="7 8" key="1">
    <citation type="submission" date="2020-03" db="EMBL/GenBank/DDBJ databases">
        <authorList>
            <person name="Wang L."/>
            <person name="He N."/>
            <person name="Li Y."/>
            <person name="Fang Y."/>
            <person name="Zhang F."/>
        </authorList>
    </citation>
    <scope>NUCLEOTIDE SEQUENCE [LARGE SCALE GENOMIC DNA]</scope>
    <source>
        <strain evidence="8">hsmgli-8</strain>
    </source>
</reference>
<keyword evidence="3 6" id="KW-0812">Transmembrane</keyword>
<evidence type="ECO:0000313" key="8">
    <source>
        <dbReference type="Proteomes" id="UP000746535"/>
    </source>
</evidence>
<dbReference type="Proteomes" id="UP000746535">
    <property type="component" value="Unassembled WGS sequence"/>
</dbReference>
<feature type="transmembrane region" description="Helical" evidence="6">
    <location>
        <begin position="32"/>
        <end position="51"/>
    </location>
</feature>